<dbReference type="AlphaFoldDB" id="A0A011QGU6"/>
<dbReference type="Proteomes" id="UP000022141">
    <property type="component" value="Unassembled WGS sequence"/>
</dbReference>
<comment type="caution">
    <text evidence="1">The sequence shown here is derived from an EMBL/GenBank/DDBJ whole genome shotgun (WGS) entry which is preliminary data.</text>
</comment>
<dbReference type="eggNOG" id="COG0224">
    <property type="taxonomic scope" value="Bacteria"/>
</dbReference>
<organism evidence="1 2">
    <name type="scientific">Accumulibacter regalis</name>
    <dbReference type="NCBI Taxonomy" id="522306"/>
    <lineage>
        <taxon>Bacteria</taxon>
        <taxon>Pseudomonadati</taxon>
        <taxon>Pseudomonadota</taxon>
        <taxon>Betaproteobacteria</taxon>
        <taxon>Candidatus Accumulibacter</taxon>
    </lineage>
</organism>
<reference evidence="1" key="1">
    <citation type="submission" date="2014-02" db="EMBL/GenBank/DDBJ databases">
        <title>Expanding our view of genomic diversity in Candidatus Accumulibacter clades.</title>
        <authorList>
            <person name="Skennerton C.T."/>
            <person name="Barr J.J."/>
            <person name="Slater F.R."/>
            <person name="Bond P.L."/>
            <person name="Tyson G.W."/>
        </authorList>
    </citation>
    <scope>NUCLEOTIDE SEQUENCE [LARGE SCALE GENOMIC DNA]</scope>
</reference>
<dbReference type="Pfam" id="PF08889">
    <property type="entry name" value="WbqC"/>
    <property type="match status" value="1"/>
</dbReference>
<dbReference type="STRING" id="1454004.AW11_02186"/>
<protein>
    <submittedName>
        <fullName evidence="1">WbqC-like protein family protein</fullName>
    </submittedName>
</protein>
<evidence type="ECO:0000313" key="2">
    <source>
        <dbReference type="Proteomes" id="UP000022141"/>
    </source>
</evidence>
<name>A0A011QGU6_ACCRE</name>
<accession>A0A011QGU6</accession>
<dbReference type="InterPro" id="IPR014985">
    <property type="entry name" value="WbqC"/>
</dbReference>
<gene>
    <name evidence="1" type="ORF">AW11_02186</name>
</gene>
<keyword evidence="2" id="KW-1185">Reference proteome</keyword>
<proteinExistence type="predicted"/>
<sequence>MKKVAILQSNYIPWKGYFDIINEVDLFIFYDDVQYTARDWRNRNRIKTPRGVEWLTVPTDGSREKLICDVRLPDPRWQEIHWKSLQQCYGKAPFFASAQPLLEEVYRGQRWTHLSQLNQHLITRIARDMLGISTEFADARAYAATGSKQDRIIELLEKSAASAYLSGPAAKSYIDEALFADKGIELTWHDYTGYPEYRQFHPPFEHGVSIFDLLFHTGSDAPWHIWGWRDAAPRS</sequence>
<dbReference type="EMBL" id="JEMY01000027">
    <property type="protein sequence ID" value="EXI88300.1"/>
    <property type="molecule type" value="Genomic_DNA"/>
</dbReference>
<evidence type="ECO:0000313" key="1">
    <source>
        <dbReference type="EMBL" id="EXI88300.1"/>
    </source>
</evidence>
<dbReference type="PATRIC" id="fig|1454004.3.peg.2264"/>